<reference evidence="2" key="2">
    <citation type="submission" date="2022-04" db="EMBL/GenBank/DDBJ databases">
        <title>Sequencing and genomic assembly of Halococcus dombrowskii.</title>
        <authorList>
            <person name="Lim S.W."/>
            <person name="MacLea K.S."/>
        </authorList>
    </citation>
    <scope>NUCLEOTIDE SEQUENCE</scope>
    <source>
        <strain evidence="2">H4</strain>
        <plasmid evidence="2">unnamed5</plasmid>
    </source>
</reference>
<organism evidence="1 4">
    <name type="scientific">Halococcus dombrowskii</name>
    <dbReference type="NCBI Taxonomy" id="179637"/>
    <lineage>
        <taxon>Archaea</taxon>
        <taxon>Methanobacteriati</taxon>
        <taxon>Methanobacteriota</taxon>
        <taxon>Stenosarchaea group</taxon>
        <taxon>Halobacteria</taxon>
        <taxon>Halobacteriales</taxon>
        <taxon>Halococcaceae</taxon>
        <taxon>Halococcus</taxon>
    </lineage>
</organism>
<sequence>MSRESEIPAKSTAIIDSSVLFAMGGPDNEKYIAFEEFVTSRGLRVKVPEQVAEELGEGPEAYAYQRERLQAAQNAGWLQSSRIDFSKPRVSEVVDKTRKRMAALSADDVTEDEIERTDTVLAGLAYQYATGGASHVTIFVSDTIAEQAIGDVLGAVDVSNTISVIEGRAFLEELVTDWLG</sequence>
<proteinExistence type="predicted"/>
<geneLocation type="plasmid" evidence="2 3">
    <name>unnamed5</name>
</geneLocation>
<evidence type="ECO:0000313" key="4">
    <source>
        <dbReference type="Proteomes" id="UP001500962"/>
    </source>
</evidence>
<dbReference type="GeneID" id="71764166"/>
<evidence type="ECO:0000313" key="1">
    <source>
        <dbReference type="EMBL" id="GAA0473772.1"/>
    </source>
</evidence>
<reference evidence="1" key="3">
    <citation type="submission" date="2023-12" db="EMBL/GenBank/DDBJ databases">
        <authorList>
            <person name="Sun Q."/>
            <person name="Inoue M."/>
        </authorList>
    </citation>
    <scope>NUCLEOTIDE SEQUENCE</scope>
    <source>
        <strain evidence="1">JCM 12289</strain>
    </source>
</reference>
<gene>
    <name evidence="1" type="ORF">GCM10008985_33140</name>
    <name evidence="2" type="ORF">MUK72_19920</name>
</gene>
<accession>A0AAV3SL95</accession>
<dbReference type="EMBL" id="CP095010">
    <property type="protein sequence ID" value="UOO97605.1"/>
    <property type="molecule type" value="Genomic_DNA"/>
</dbReference>
<evidence type="ECO:0000313" key="2">
    <source>
        <dbReference type="EMBL" id="UOO97605.1"/>
    </source>
</evidence>
<dbReference type="AlphaFoldDB" id="A0AAV3SL95"/>
<dbReference type="KEGG" id="hdo:MUK72_19920"/>
<dbReference type="EMBL" id="BAAADN010000064">
    <property type="protein sequence ID" value="GAA0473772.1"/>
    <property type="molecule type" value="Genomic_DNA"/>
</dbReference>
<dbReference type="Pfam" id="PF26425">
    <property type="entry name" value="PIN_halo"/>
    <property type="match status" value="1"/>
</dbReference>
<dbReference type="Proteomes" id="UP000830542">
    <property type="component" value="Plasmid unnamed5"/>
</dbReference>
<name>A0AAV3SL95_HALDO</name>
<evidence type="ECO:0000313" key="3">
    <source>
        <dbReference type="Proteomes" id="UP000830542"/>
    </source>
</evidence>
<dbReference type="InterPro" id="IPR058703">
    <property type="entry name" value="PIN-containing"/>
</dbReference>
<protein>
    <submittedName>
        <fullName evidence="1">Uncharacterized protein</fullName>
    </submittedName>
</protein>
<keyword evidence="3" id="KW-1185">Reference proteome</keyword>
<dbReference type="Proteomes" id="UP001500962">
    <property type="component" value="Unassembled WGS sequence"/>
</dbReference>
<keyword evidence="2" id="KW-0614">Plasmid</keyword>
<reference evidence="1" key="1">
    <citation type="journal article" date="2014" name="Int. J. Syst. Evol. Microbiol.">
        <title>Complete genome sequence of Corynebacterium casei LMG S-19264T (=DSM 44701T), isolated from a smear-ripened cheese.</title>
        <authorList>
            <consortium name="US DOE Joint Genome Institute (JGI-PGF)"/>
            <person name="Walter F."/>
            <person name="Albersmeier A."/>
            <person name="Kalinowski J."/>
            <person name="Ruckert C."/>
        </authorList>
    </citation>
    <scope>NUCLEOTIDE SEQUENCE</scope>
    <source>
        <strain evidence="1">JCM 12289</strain>
    </source>
</reference>
<dbReference type="RefSeq" id="WP_244707311.1">
    <property type="nucleotide sequence ID" value="NZ_BAAADN010000064.1"/>
</dbReference>